<dbReference type="SUPFAM" id="SSF57424">
    <property type="entry name" value="LDL receptor-like module"/>
    <property type="match status" value="1"/>
</dbReference>
<accession>A0A0P5KU22</accession>
<feature type="transmembrane region" description="Helical" evidence="6">
    <location>
        <begin position="353"/>
        <end position="376"/>
    </location>
</feature>
<dbReference type="SUPFAM" id="SSF49854">
    <property type="entry name" value="Spermadhesin, CUB domain"/>
    <property type="match status" value="2"/>
</dbReference>
<dbReference type="AlphaFoldDB" id="A0A0P5KU22"/>
<keyword evidence="1" id="KW-0677">Repeat</keyword>
<evidence type="ECO:0000256" key="5">
    <source>
        <dbReference type="SAM" id="MobiDB-lite"/>
    </source>
</evidence>
<feature type="disulfide bond" evidence="4">
    <location>
        <begin position="325"/>
        <end position="340"/>
    </location>
</feature>
<evidence type="ECO:0000259" key="8">
    <source>
        <dbReference type="PROSITE" id="PS01180"/>
    </source>
</evidence>
<evidence type="ECO:0000256" key="6">
    <source>
        <dbReference type="SAM" id="Phobius"/>
    </source>
</evidence>
<dbReference type="PANTHER" id="PTHR24251:SF28">
    <property type="entry name" value="NEUROPILIN AND TOLLOID-LIKE, ISOFORM B"/>
    <property type="match status" value="1"/>
</dbReference>
<dbReference type="Pfam" id="PF00057">
    <property type="entry name" value="Ldl_recept_a"/>
    <property type="match status" value="1"/>
</dbReference>
<feature type="compositionally biased region" description="Low complexity" evidence="5">
    <location>
        <begin position="444"/>
        <end position="463"/>
    </location>
</feature>
<dbReference type="PROSITE" id="PS01180">
    <property type="entry name" value="CUB"/>
    <property type="match status" value="2"/>
</dbReference>
<dbReference type="InterPro" id="IPR035914">
    <property type="entry name" value="Sperma_CUB_dom_sf"/>
</dbReference>
<name>A0A0P5KU22_9CRUS</name>
<dbReference type="CDD" id="cd00112">
    <property type="entry name" value="LDLa"/>
    <property type="match status" value="1"/>
</dbReference>
<evidence type="ECO:0000256" key="2">
    <source>
        <dbReference type="ARBA" id="ARBA00023157"/>
    </source>
</evidence>
<feature type="compositionally biased region" description="Acidic residues" evidence="5">
    <location>
        <begin position="506"/>
        <end position="523"/>
    </location>
</feature>
<dbReference type="InterPro" id="IPR002172">
    <property type="entry name" value="LDrepeatLR_classA_rpt"/>
</dbReference>
<reference evidence="9" key="1">
    <citation type="submission" date="2015-10" db="EMBL/GenBank/DDBJ databases">
        <title>EvidentialGene: Evidence-directed Construction of Complete mRNA Transcriptomes without Genomes.</title>
        <authorList>
            <person name="Gilbert D.G."/>
        </authorList>
    </citation>
    <scope>NUCLEOTIDE SEQUENCE</scope>
</reference>
<feature type="signal peptide" evidence="7">
    <location>
        <begin position="1"/>
        <end position="17"/>
    </location>
</feature>
<dbReference type="CDD" id="cd00041">
    <property type="entry name" value="CUB"/>
    <property type="match status" value="2"/>
</dbReference>
<keyword evidence="2 4" id="KW-1015">Disulfide bond</keyword>
<evidence type="ECO:0000256" key="7">
    <source>
        <dbReference type="SAM" id="SignalP"/>
    </source>
</evidence>
<dbReference type="InterPro" id="IPR036055">
    <property type="entry name" value="LDL_receptor-like_sf"/>
</dbReference>
<dbReference type="SMART" id="SM00042">
    <property type="entry name" value="CUB"/>
    <property type="match status" value="2"/>
</dbReference>
<feature type="region of interest" description="Disordered" evidence="5">
    <location>
        <begin position="497"/>
        <end position="523"/>
    </location>
</feature>
<dbReference type="EMBL" id="GDIQ01044759">
    <property type="protein sequence ID" value="JAN49978.1"/>
    <property type="molecule type" value="Transcribed_RNA"/>
</dbReference>
<feature type="disulfide bond" evidence="4">
    <location>
        <begin position="306"/>
        <end position="318"/>
    </location>
</feature>
<dbReference type="Gene3D" id="4.10.400.10">
    <property type="entry name" value="Low-density Lipoprotein Receptor"/>
    <property type="match status" value="1"/>
</dbReference>
<proteinExistence type="predicted"/>
<feature type="region of interest" description="Disordered" evidence="5">
    <location>
        <begin position="617"/>
        <end position="636"/>
    </location>
</feature>
<evidence type="ECO:0000256" key="1">
    <source>
        <dbReference type="ARBA" id="ARBA00022737"/>
    </source>
</evidence>
<feature type="region of interest" description="Disordered" evidence="5">
    <location>
        <begin position="403"/>
        <end position="472"/>
    </location>
</feature>
<dbReference type="PANTHER" id="PTHR24251">
    <property type="entry name" value="OVOCHYMASE-RELATED"/>
    <property type="match status" value="1"/>
</dbReference>
<keyword evidence="6" id="KW-0812">Transmembrane</keyword>
<comment type="caution">
    <text evidence="3">Lacks conserved residue(s) required for the propagation of feature annotation.</text>
</comment>
<protein>
    <submittedName>
        <fullName evidence="9">Neuropilin and tolloid protein 2</fullName>
    </submittedName>
</protein>
<dbReference type="PROSITE" id="PS50068">
    <property type="entry name" value="LDLRA_2"/>
    <property type="match status" value="1"/>
</dbReference>
<dbReference type="SMART" id="SM00192">
    <property type="entry name" value="LDLa"/>
    <property type="match status" value="1"/>
</dbReference>
<feature type="domain" description="CUB" evidence="8">
    <location>
        <begin position="176"/>
        <end position="294"/>
    </location>
</feature>
<dbReference type="Gene3D" id="2.60.120.290">
    <property type="entry name" value="Spermadhesin, CUB domain"/>
    <property type="match status" value="2"/>
</dbReference>
<dbReference type="InterPro" id="IPR023415">
    <property type="entry name" value="LDLR_class-A_CS"/>
</dbReference>
<keyword evidence="7" id="KW-0732">Signal</keyword>
<dbReference type="PROSITE" id="PS01209">
    <property type="entry name" value="LDLRA_1"/>
    <property type="match status" value="1"/>
</dbReference>
<evidence type="ECO:0000313" key="9">
    <source>
        <dbReference type="EMBL" id="JAN29595.1"/>
    </source>
</evidence>
<feature type="chain" id="PRO_5007422679" evidence="7">
    <location>
        <begin position="18"/>
        <end position="636"/>
    </location>
</feature>
<keyword evidence="6" id="KW-0472">Membrane</keyword>
<evidence type="ECO:0000256" key="3">
    <source>
        <dbReference type="PROSITE-ProRule" id="PRU00059"/>
    </source>
</evidence>
<sequence length="636" mass="71320">MDLIIILLMALFSLSEANGHFPTGWKSDLVALSQIKDPVDASLEDVRCYNFSLGMPHRQEFYSPGHPANYPPKIDCLLVIKADPGFVIRVDFRDMFDIEPHPQCLYDFLEIRDGAHGYSTLIGRYCGRTFPPVITSSERFLWLRFTTDDNIEYTGFRAVYQFLPDPAPRIPDQGSCRFQVTGLDGIFSRSDVPEEVVNHSKDFMVPLDCTWVITVAETHKIQLSFPSYALMAPNECDLNFIEIFGEMTDLRHRLRLFCGSKIDIVLSKSNILHLRLYAHHTALRSTFEALFTAVTLYRETEGTAKCIASEFDCEDAVCIDSSLRCNGRINCKFRYDEDNCKVVRKKVMSSDHIIVILTIFCVTLFALCFSCFFNCIRKLRADHSIYQARRSRSREDRLDVFDDTSSKALPHQTPIGFSLTHDKNKSRHQSGRGTATTTDDDMFQQRPRQQTSTSRSLSSPTTPNGFLDSCVSIEPFPGGASAGKAPGERQFTGTLHGLAESSGRDSDEDEDVDDDEDEDEEEVEMVDHACQTRESLFDNKNGDSVVLGPMPDQPSRQSYSKIPTSVTIQPSRVQFPLPSDSRYKAERTIEIAQRTPTAPPLLPSSSATDARIMFSKANTSSSAASSKSGADVVVLH</sequence>
<organism evidence="9">
    <name type="scientific">Daphnia magna</name>
    <dbReference type="NCBI Taxonomy" id="35525"/>
    <lineage>
        <taxon>Eukaryota</taxon>
        <taxon>Metazoa</taxon>
        <taxon>Ecdysozoa</taxon>
        <taxon>Arthropoda</taxon>
        <taxon>Crustacea</taxon>
        <taxon>Branchiopoda</taxon>
        <taxon>Diplostraca</taxon>
        <taxon>Cladocera</taxon>
        <taxon>Anomopoda</taxon>
        <taxon>Daphniidae</taxon>
        <taxon>Daphnia</taxon>
    </lineage>
</organism>
<feature type="disulfide bond" evidence="4">
    <location>
        <begin position="313"/>
        <end position="331"/>
    </location>
</feature>
<feature type="domain" description="CUB" evidence="8">
    <location>
        <begin position="48"/>
        <end position="163"/>
    </location>
</feature>
<dbReference type="EMBL" id="GDIQ01065142">
    <property type="protein sequence ID" value="JAN29595.1"/>
    <property type="molecule type" value="Transcribed_RNA"/>
</dbReference>
<dbReference type="FunFam" id="2.60.120.290:FF:000013">
    <property type="entry name" value="Membrane frizzled-related protein"/>
    <property type="match status" value="1"/>
</dbReference>
<dbReference type="InterPro" id="IPR000859">
    <property type="entry name" value="CUB_dom"/>
</dbReference>
<keyword evidence="6" id="KW-1133">Transmembrane helix</keyword>
<feature type="compositionally biased region" description="Low complexity" evidence="5">
    <location>
        <begin position="617"/>
        <end position="630"/>
    </location>
</feature>
<dbReference type="OrthoDB" id="9971251at2759"/>
<evidence type="ECO:0000256" key="4">
    <source>
        <dbReference type="PROSITE-ProRule" id="PRU00124"/>
    </source>
</evidence>
<dbReference type="Pfam" id="PF00431">
    <property type="entry name" value="CUB"/>
    <property type="match status" value="2"/>
</dbReference>